<dbReference type="Proteomes" id="UP000422837">
    <property type="component" value="Chromosome"/>
</dbReference>
<sequence length="60" mass="6994">MFAAIAKANRLIKKTKMITPKIRRIKAPRKLGAFLFLFKKTFLKFKHIQLKKAALPSMIH</sequence>
<proteinExistence type="predicted"/>
<protein>
    <submittedName>
        <fullName evidence="1">Uncharacterized protein</fullName>
    </submittedName>
</protein>
<evidence type="ECO:0000313" key="1">
    <source>
        <dbReference type="EMBL" id="QGN30980.1"/>
    </source>
</evidence>
<gene>
    <name evidence="1" type="ORF">GFU50_16345</name>
</gene>
<dbReference type="EMBL" id="CP046123">
    <property type="protein sequence ID" value="QGN30980.1"/>
    <property type="molecule type" value="Genomic_DNA"/>
</dbReference>
<dbReference type="AlphaFoldDB" id="A0ABD6Z3B6"/>
<evidence type="ECO:0000313" key="2">
    <source>
        <dbReference type="Proteomes" id="UP000422837"/>
    </source>
</evidence>
<name>A0ABD6Z3B6_ENTCA</name>
<organism evidence="1 2">
    <name type="scientific">Enterococcus casseliflavus</name>
    <name type="common">Enterococcus flavescens</name>
    <dbReference type="NCBI Taxonomy" id="37734"/>
    <lineage>
        <taxon>Bacteria</taxon>
        <taxon>Bacillati</taxon>
        <taxon>Bacillota</taxon>
        <taxon>Bacilli</taxon>
        <taxon>Lactobacillales</taxon>
        <taxon>Enterococcaceae</taxon>
        <taxon>Enterococcus</taxon>
    </lineage>
</organism>
<reference evidence="1 2" key="1">
    <citation type="submission" date="2019-11" db="EMBL/GenBank/DDBJ databases">
        <title>Detection and genome characteristic of a blood enterococcus casselifavus isolate from Zhengzhou,china.</title>
        <authorList>
            <person name="Wen P."/>
        </authorList>
    </citation>
    <scope>NUCLEOTIDE SEQUENCE [LARGE SCALE GENOMIC DNA]</scope>
    <source>
        <strain evidence="1 2">EC291</strain>
    </source>
</reference>
<accession>A0ABD6Z3B6</accession>